<evidence type="ECO:0000313" key="7">
    <source>
        <dbReference type="Proteomes" id="UP000186455"/>
    </source>
</evidence>
<comment type="caution">
    <text evidence="6">The sequence shown here is derived from an EMBL/GenBank/DDBJ whole genome shotgun (WGS) entry which is preliminary data.</text>
</comment>
<protein>
    <submittedName>
        <fullName evidence="6">AraC family transcriptional regulator</fullName>
    </submittedName>
</protein>
<dbReference type="GO" id="GO:0043565">
    <property type="term" value="F:sequence-specific DNA binding"/>
    <property type="evidence" value="ECO:0007669"/>
    <property type="project" value="InterPro"/>
</dbReference>
<dbReference type="SUPFAM" id="SSF46689">
    <property type="entry name" value="Homeodomain-like"/>
    <property type="match status" value="1"/>
</dbReference>
<dbReference type="InterPro" id="IPR018060">
    <property type="entry name" value="HTH_AraC"/>
</dbReference>
<keyword evidence="7" id="KW-1185">Reference proteome</keyword>
<dbReference type="Proteomes" id="UP000186455">
    <property type="component" value="Unassembled WGS sequence"/>
</dbReference>
<evidence type="ECO:0000313" key="6">
    <source>
        <dbReference type="EMBL" id="OKH93759.1"/>
    </source>
</evidence>
<evidence type="ECO:0000256" key="4">
    <source>
        <dbReference type="SAM" id="MobiDB-lite"/>
    </source>
</evidence>
<dbReference type="SMART" id="SM00342">
    <property type="entry name" value="HTH_ARAC"/>
    <property type="match status" value="1"/>
</dbReference>
<dbReference type="Pfam" id="PF12833">
    <property type="entry name" value="HTH_18"/>
    <property type="match status" value="1"/>
</dbReference>
<keyword evidence="2" id="KW-0238">DNA-binding</keyword>
<dbReference type="InterPro" id="IPR018062">
    <property type="entry name" value="HTH_AraC-typ_CS"/>
</dbReference>
<dbReference type="Pfam" id="PF07883">
    <property type="entry name" value="Cupin_2"/>
    <property type="match status" value="1"/>
</dbReference>
<dbReference type="InterPro" id="IPR011051">
    <property type="entry name" value="RmlC_Cupin_sf"/>
</dbReference>
<evidence type="ECO:0000256" key="2">
    <source>
        <dbReference type="ARBA" id="ARBA00023125"/>
    </source>
</evidence>
<dbReference type="PANTHER" id="PTHR11019:SF199">
    <property type="entry name" value="HTH-TYPE TRANSCRIPTIONAL REGULATOR NIMR"/>
    <property type="match status" value="1"/>
</dbReference>
<evidence type="ECO:0000256" key="3">
    <source>
        <dbReference type="ARBA" id="ARBA00023163"/>
    </source>
</evidence>
<dbReference type="PANTHER" id="PTHR11019">
    <property type="entry name" value="HTH-TYPE TRANSCRIPTIONAL REGULATOR NIMR"/>
    <property type="match status" value="1"/>
</dbReference>
<gene>
    <name evidence="6" type="ORF">AB852_18610</name>
</gene>
<dbReference type="AlphaFoldDB" id="A0A1Q4V7M7"/>
<evidence type="ECO:0000256" key="1">
    <source>
        <dbReference type="ARBA" id="ARBA00023015"/>
    </source>
</evidence>
<sequence length="251" mass="27361">MGGEPSPPDDRFADDDFTAAAGHPTHAHDYHQFLYVPVGRIVISAEGRDHELSPSVALWVPAGLPHSARFDSESLIVSETFDPDQHHLPYTDAVPVNVTDEQRRLLLGRMRSSEAQEDDPVVFAALSSGHEDCLPLPQPTGHAARSVAVALGRDPGDPRTATEWADEFYTSSTSLRRAFRAETGLAFSEWRTRLRLNHSLDLLAQGHLVSAVAARVGFVSTNGYILAFRRYFGQTPGAYVKKAAAHQAPAA</sequence>
<dbReference type="PROSITE" id="PS00041">
    <property type="entry name" value="HTH_ARAC_FAMILY_1"/>
    <property type="match status" value="1"/>
</dbReference>
<dbReference type="SUPFAM" id="SSF51182">
    <property type="entry name" value="RmlC-like cupins"/>
    <property type="match status" value="1"/>
</dbReference>
<keyword evidence="3" id="KW-0804">Transcription</keyword>
<organism evidence="6 7">
    <name type="scientific">Streptomyces uncialis</name>
    <dbReference type="NCBI Taxonomy" id="1048205"/>
    <lineage>
        <taxon>Bacteria</taxon>
        <taxon>Bacillati</taxon>
        <taxon>Actinomycetota</taxon>
        <taxon>Actinomycetes</taxon>
        <taxon>Kitasatosporales</taxon>
        <taxon>Streptomycetaceae</taxon>
        <taxon>Streptomyces</taxon>
    </lineage>
</organism>
<keyword evidence="1" id="KW-0805">Transcription regulation</keyword>
<reference evidence="6 7" key="1">
    <citation type="submission" date="2015-06" db="EMBL/GenBank/DDBJ databases">
        <title>Cloning and characterization of the uncialamcin biosynthetic gene cluster.</title>
        <authorList>
            <person name="Yan X."/>
            <person name="Huang T."/>
            <person name="Ge H."/>
            <person name="Shen B."/>
        </authorList>
    </citation>
    <scope>NUCLEOTIDE SEQUENCE [LARGE SCALE GENOMIC DNA]</scope>
    <source>
        <strain evidence="6 7">DCA2648</strain>
    </source>
</reference>
<feature type="region of interest" description="Disordered" evidence="4">
    <location>
        <begin position="1"/>
        <end position="20"/>
    </location>
</feature>
<dbReference type="EMBL" id="LFBV01000004">
    <property type="protein sequence ID" value="OKH93759.1"/>
    <property type="molecule type" value="Genomic_DNA"/>
</dbReference>
<proteinExistence type="predicted"/>
<dbReference type="InterPro" id="IPR009057">
    <property type="entry name" value="Homeodomain-like_sf"/>
</dbReference>
<feature type="domain" description="HTH araC/xylS-type" evidence="5">
    <location>
        <begin position="145"/>
        <end position="242"/>
    </location>
</feature>
<evidence type="ECO:0000259" key="5">
    <source>
        <dbReference type="PROSITE" id="PS01124"/>
    </source>
</evidence>
<dbReference type="GO" id="GO:0003700">
    <property type="term" value="F:DNA-binding transcription factor activity"/>
    <property type="evidence" value="ECO:0007669"/>
    <property type="project" value="InterPro"/>
</dbReference>
<dbReference type="Gene3D" id="1.10.10.60">
    <property type="entry name" value="Homeodomain-like"/>
    <property type="match status" value="2"/>
</dbReference>
<dbReference type="InterPro" id="IPR014710">
    <property type="entry name" value="RmlC-like_jellyroll"/>
</dbReference>
<dbReference type="InterPro" id="IPR013096">
    <property type="entry name" value="Cupin_2"/>
</dbReference>
<dbReference type="Gene3D" id="2.60.120.10">
    <property type="entry name" value="Jelly Rolls"/>
    <property type="match status" value="1"/>
</dbReference>
<accession>A0A1Q4V7M7</accession>
<dbReference type="STRING" id="1048205.AB852_18610"/>
<name>A0A1Q4V7M7_9ACTN</name>
<dbReference type="PROSITE" id="PS01124">
    <property type="entry name" value="HTH_ARAC_FAMILY_2"/>
    <property type="match status" value="1"/>
</dbReference>